<gene>
    <name evidence="2" type="ORF">NBH21_14265</name>
</gene>
<comment type="caution">
    <text evidence="2">The sequence shown here is derived from an EMBL/GenBank/DDBJ whole genome shotgun (WGS) entry which is preliminary data.</text>
</comment>
<organism evidence="2 3">
    <name type="scientific">Ciceribacter sichuanensis</name>
    <dbReference type="NCBI Taxonomy" id="2949647"/>
    <lineage>
        <taxon>Bacteria</taxon>
        <taxon>Pseudomonadati</taxon>
        <taxon>Pseudomonadota</taxon>
        <taxon>Alphaproteobacteria</taxon>
        <taxon>Hyphomicrobiales</taxon>
        <taxon>Rhizobiaceae</taxon>
        <taxon>Ciceribacter</taxon>
    </lineage>
</organism>
<sequence length="112" mass="12064">MKKTSAALFAGLALLTSGALPAFADDGLSSILFGRSYNDGVTAVQIVHRPSHAGDSLPQAVLYATPARIRQAQAMIMNDPNLLSALERRNISPRNVVWVQTAMNGGKIVYYY</sequence>
<protein>
    <submittedName>
        <fullName evidence="2">Uncharacterized protein</fullName>
    </submittedName>
</protein>
<feature type="chain" id="PRO_5042479011" evidence="1">
    <location>
        <begin position="25"/>
        <end position="112"/>
    </location>
</feature>
<accession>A0AAJ1BX83</accession>
<evidence type="ECO:0000313" key="3">
    <source>
        <dbReference type="Proteomes" id="UP001155380"/>
    </source>
</evidence>
<evidence type="ECO:0000313" key="2">
    <source>
        <dbReference type="EMBL" id="MCO5957940.1"/>
    </source>
</evidence>
<name>A0AAJ1BX83_9HYPH</name>
<reference evidence="2" key="1">
    <citation type="submission" date="2022-06" db="EMBL/GenBank/DDBJ databases">
        <authorList>
            <person name="Sun Q."/>
        </authorList>
    </citation>
    <scope>NUCLEOTIDE SEQUENCE</scope>
    <source>
        <strain evidence="2">S101</strain>
    </source>
</reference>
<keyword evidence="1" id="KW-0732">Signal</keyword>
<dbReference type="AlphaFoldDB" id="A0AAJ1BX83"/>
<evidence type="ECO:0000256" key="1">
    <source>
        <dbReference type="SAM" id="SignalP"/>
    </source>
</evidence>
<dbReference type="RefSeq" id="WP_250914037.1">
    <property type="nucleotide sequence ID" value="NZ_JAMXLX010000004.1"/>
</dbReference>
<dbReference type="EMBL" id="JAMXLX010000004">
    <property type="protein sequence ID" value="MCO5957940.1"/>
    <property type="molecule type" value="Genomic_DNA"/>
</dbReference>
<dbReference type="Proteomes" id="UP001155380">
    <property type="component" value="Unassembled WGS sequence"/>
</dbReference>
<proteinExistence type="predicted"/>
<feature type="signal peptide" evidence="1">
    <location>
        <begin position="1"/>
        <end position="24"/>
    </location>
</feature>